<comment type="caution">
    <text evidence="2">The sequence shown here is derived from an EMBL/GenBank/DDBJ whole genome shotgun (WGS) entry which is preliminary data.</text>
</comment>
<feature type="compositionally biased region" description="Low complexity" evidence="1">
    <location>
        <begin position="12"/>
        <end position="49"/>
    </location>
</feature>
<dbReference type="InterPro" id="IPR012337">
    <property type="entry name" value="RNaseH-like_sf"/>
</dbReference>
<dbReference type="SUPFAM" id="SSF54060">
    <property type="entry name" value="His-Me finger endonucleases"/>
    <property type="match status" value="1"/>
</dbReference>
<keyword evidence="3" id="KW-1185">Reference proteome</keyword>
<reference evidence="2 3" key="1">
    <citation type="submission" date="2021-06" db="EMBL/GenBank/DDBJ databases">
        <title>A haploid diamondback moth (Plutella xylostella L.) genome assembly resolves 31 chromosomes and identifies a diamide resistance mutation.</title>
        <authorList>
            <person name="Ward C.M."/>
            <person name="Perry K.D."/>
            <person name="Baker G."/>
            <person name="Powis K."/>
            <person name="Heckel D.G."/>
            <person name="Baxter S.W."/>
        </authorList>
    </citation>
    <scope>NUCLEOTIDE SEQUENCE [LARGE SCALE GENOMIC DNA]</scope>
    <source>
        <strain evidence="2 3">LV</strain>
        <tissue evidence="2">Single pupa</tissue>
    </source>
</reference>
<dbReference type="PANTHER" id="PTHR31511:SF12">
    <property type="entry name" value="RHO TERMINATION FACTOR N-TERMINAL DOMAIN-CONTAINING PROTEIN"/>
    <property type="match status" value="1"/>
</dbReference>
<dbReference type="InterPro" id="IPR044925">
    <property type="entry name" value="His-Me_finger_sf"/>
</dbReference>
<dbReference type="InterPro" id="IPR043502">
    <property type="entry name" value="DNA/RNA_pol_sf"/>
</dbReference>
<dbReference type="EMBL" id="JAHIBW010000015">
    <property type="protein sequence ID" value="KAG7304594.1"/>
    <property type="molecule type" value="Genomic_DNA"/>
</dbReference>
<dbReference type="PANTHER" id="PTHR31511">
    <property type="entry name" value="PROTEIN CBG23764"/>
    <property type="match status" value="1"/>
</dbReference>
<accession>A0ABQ7QIH6</accession>
<dbReference type="Gene3D" id="3.40.1800.10">
    <property type="entry name" value="His-Me finger endonucleases"/>
    <property type="match status" value="1"/>
</dbReference>
<dbReference type="SUPFAM" id="SSF53098">
    <property type="entry name" value="Ribonuclease H-like"/>
    <property type="match status" value="1"/>
</dbReference>
<feature type="region of interest" description="Disordered" evidence="1">
    <location>
        <begin position="1"/>
        <end position="113"/>
    </location>
</feature>
<gene>
    <name evidence="2" type="ORF">JYU34_011567</name>
</gene>
<dbReference type="SUPFAM" id="SSF56672">
    <property type="entry name" value="DNA/RNA polymerases"/>
    <property type="match status" value="1"/>
</dbReference>
<evidence type="ECO:0000256" key="1">
    <source>
        <dbReference type="SAM" id="MobiDB-lite"/>
    </source>
</evidence>
<organism evidence="2 3">
    <name type="scientific">Plutella xylostella</name>
    <name type="common">Diamondback moth</name>
    <name type="synonym">Plutella maculipennis</name>
    <dbReference type="NCBI Taxonomy" id="51655"/>
    <lineage>
        <taxon>Eukaryota</taxon>
        <taxon>Metazoa</taxon>
        <taxon>Ecdysozoa</taxon>
        <taxon>Arthropoda</taxon>
        <taxon>Hexapoda</taxon>
        <taxon>Insecta</taxon>
        <taxon>Pterygota</taxon>
        <taxon>Neoptera</taxon>
        <taxon>Endopterygota</taxon>
        <taxon>Lepidoptera</taxon>
        <taxon>Glossata</taxon>
        <taxon>Ditrysia</taxon>
        <taxon>Yponomeutoidea</taxon>
        <taxon>Plutellidae</taxon>
        <taxon>Plutella</taxon>
    </lineage>
</organism>
<dbReference type="InterPro" id="IPR038563">
    <property type="entry name" value="Endonuclease_7_sf"/>
</dbReference>
<proteinExistence type="predicted"/>
<dbReference type="Proteomes" id="UP000823941">
    <property type="component" value="Chromosome 15"/>
</dbReference>
<evidence type="ECO:0000313" key="3">
    <source>
        <dbReference type="Proteomes" id="UP000823941"/>
    </source>
</evidence>
<protein>
    <recommendedName>
        <fullName evidence="4">DNA-directed DNA polymerase</fullName>
    </recommendedName>
</protein>
<name>A0ABQ7QIH6_PLUXY</name>
<evidence type="ECO:0000313" key="2">
    <source>
        <dbReference type="EMBL" id="KAG7304594.1"/>
    </source>
</evidence>
<feature type="compositionally biased region" description="Polar residues" evidence="1">
    <location>
        <begin position="96"/>
        <end position="111"/>
    </location>
</feature>
<evidence type="ECO:0008006" key="4">
    <source>
        <dbReference type="Google" id="ProtNLM"/>
    </source>
</evidence>
<feature type="compositionally biased region" description="Basic and acidic residues" evidence="1">
    <location>
        <begin position="73"/>
        <end position="94"/>
    </location>
</feature>
<sequence>MASASRADIILSPEESSSSSSSSSSSESSASSREASPVRVADPPSSSSAKKSKKRKTEKERKPAAPAKKRSKKENTEKTSKKRDGTTKLKKENQVKAATQLESRPSTSLKTTAKDIMGVDSDIDEDLLNNGTHLIPNMTENIIKIDNGLYLCSKCNIHLKKSSLKCHFRTNLHKKNCLLSSQFNNVNIIATAFRERITSYRINPTELSCDGLEQFISSNESTITELINLSLIKHRALKINFELFAYFMLPTSEEKQLKSFNTKFVAVFQNADLKDLYSKSREIFSQKMTEFQHCESGWSFISVSHLEVNINRYSPLRGGSSYLELPQAIRSTKSCLNIKNNDDHCFAWSIVAALFPCNKNANRTSSYPCYSSVLNVKGMNFPPSPNDIKLFEKNNANLSVTIYGLDNKNQITGPLYLTNQRKINHVNLLYFQEGSKGHYCLIKDLVKLTRRQISRHHGKPHFCENCLQFFVTKEKYDSHVCSKVLTVLPSENTKITFKNYERQQKINFVIYADFESLLLNHSAKTSKNTSQFKQHQPSCFGYYVCCSHDSSLNKYVSYRGEDCVKVFIDYLIRDVKYISNIINDKKPMTPLTEKEKELFNSASRCHICKQSLILDKVADHDHITGKFRGAAHSQCNLLYRVCPFIPVFFHNLSNYDCHLFIAELAKYPGDLKIIPKTKEKYLTITKYLKDVKNPSSSIQIKFLDSFQFLSCSLDNLSRNLTNEDLKHLSQEFKSKKQLKLLRQKGIYPYDYIDSWIKFDEKCLPQKSKFYNTLTESHITDEEYNRAQNIWNTFHIKNLGEYTDMYLKCDVLLLCDVFEKFRHSSLQYYGLDPAYYITSPGLSWDAMLLYTGVSLDLIHDLEMYELIEKGIRGGLAQCSLRHAEANNKYMAEYDSSKPSTYLIYLDCNNLYGHAMMRKLPMSEFRFLSQSEIKELNIMSVSDNADFGYILEVDMTYPCYLHESHSDLPFAAEKHVPPGGKTAKLIANLYDKFKYVIHYIHLKQCLMNGLILNKIHRVIQFRQDNFLKKYIDLNTQLRQESNSEFEKDFFKLLNNAIFGKTIENRRKQVDIRLVTSWRDTCNKTNRLVGAENLICKPNFKSISIFSENFVAIQLAKEKILLDRPIYIGFSVLEYAKQHLYQFHYNVIKHKYNDKAQLCYTDTDSLLYFIRTDDFYNDLRKNINFYDTSNFETNNIYNIPLLNVKIPGLFKDEMGGDIIKQFIGLRAKLYCIESVKKEIKKAKGVSKHITKKLRPVDYETALINNAKVKCKMNIIKSMKHVLYSQRINKLVLNNSDDKRRILPDHITTLPWGHFKSII</sequence>